<organism evidence="2 3">
    <name type="scientific">Streptomyces silvensis</name>
    <dbReference type="NCBI Taxonomy" id="1765722"/>
    <lineage>
        <taxon>Bacteria</taxon>
        <taxon>Bacillati</taxon>
        <taxon>Actinomycetota</taxon>
        <taxon>Actinomycetes</taxon>
        <taxon>Kitasatosporales</taxon>
        <taxon>Streptomycetaceae</taxon>
        <taxon>Streptomyces</taxon>
    </lineage>
</organism>
<feature type="region of interest" description="Disordered" evidence="1">
    <location>
        <begin position="52"/>
        <end position="76"/>
    </location>
</feature>
<gene>
    <name evidence="2" type="ORF">AT728_07305</name>
</gene>
<reference evidence="2 3" key="1">
    <citation type="submission" date="2015-12" db="EMBL/GenBank/DDBJ databases">
        <title>Draft genome sequence of Streptomyces silvensis ATCC 53525, a producer of novel hormone antagonists.</title>
        <authorList>
            <person name="Johnston C.W."/>
            <person name="Li Y."/>
            <person name="Magarvey N.A."/>
        </authorList>
    </citation>
    <scope>NUCLEOTIDE SEQUENCE [LARGE SCALE GENOMIC DNA]</scope>
    <source>
        <strain evidence="2 3">ATCC 53525</strain>
    </source>
</reference>
<sequence>MATNGELNDLEQWRSIVEYQQRKPNPARTWENRYEVPAYLDEWDDEVRTDTRGPYQTAENARRQASRDAKAREARGWGWMQPGERIPTERVLRVAIERTTLAWEEVDVRDPETGKWGS</sequence>
<dbReference type="STRING" id="1765722.AT728_07305"/>
<evidence type="ECO:0000256" key="1">
    <source>
        <dbReference type="SAM" id="MobiDB-lite"/>
    </source>
</evidence>
<dbReference type="RefSeq" id="WP_058846992.1">
    <property type="nucleotide sequence ID" value="NZ_LOCL01000029.1"/>
</dbReference>
<dbReference type="EMBL" id="LOCL01000029">
    <property type="protein sequence ID" value="KUF18833.1"/>
    <property type="molecule type" value="Genomic_DNA"/>
</dbReference>
<evidence type="ECO:0000313" key="3">
    <source>
        <dbReference type="Proteomes" id="UP000054804"/>
    </source>
</evidence>
<evidence type="ECO:0000313" key="2">
    <source>
        <dbReference type="EMBL" id="KUF18833.1"/>
    </source>
</evidence>
<feature type="compositionally biased region" description="Basic and acidic residues" evidence="1">
    <location>
        <begin position="60"/>
        <end position="75"/>
    </location>
</feature>
<protein>
    <submittedName>
        <fullName evidence="2">Uncharacterized protein</fullName>
    </submittedName>
</protein>
<dbReference type="AlphaFoldDB" id="A0A0W7X7S9"/>
<comment type="caution">
    <text evidence="2">The sequence shown here is derived from an EMBL/GenBank/DDBJ whole genome shotgun (WGS) entry which is preliminary data.</text>
</comment>
<dbReference type="Proteomes" id="UP000054804">
    <property type="component" value="Unassembled WGS sequence"/>
</dbReference>
<accession>A0A0W7X7S9</accession>
<proteinExistence type="predicted"/>
<dbReference type="OrthoDB" id="4234804at2"/>
<keyword evidence="3" id="KW-1185">Reference proteome</keyword>
<name>A0A0W7X7S9_9ACTN</name>